<reference evidence="3" key="1">
    <citation type="submission" date="2021-06" db="EMBL/GenBank/DDBJ databases">
        <title>Genome Sequence of Mortierella hyaline Strain SCG-10, a Cold-Adapted, Nitrate-Reducing Fungus Isolated from Soil in Minnesota, USA.</title>
        <authorList>
            <person name="Aldossari N."/>
        </authorList>
    </citation>
    <scope>NUCLEOTIDE SEQUENCE</scope>
    <source>
        <strain evidence="3">SCG-10</strain>
    </source>
</reference>
<comment type="caution">
    <text evidence="3">The sequence shown here is derived from an EMBL/GenBank/DDBJ whole genome shotgun (WGS) entry which is preliminary data.</text>
</comment>
<evidence type="ECO:0000256" key="2">
    <source>
        <dbReference type="SAM" id="MobiDB-lite"/>
    </source>
</evidence>
<feature type="compositionally biased region" description="Low complexity" evidence="2">
    <location>
        <begin position="159"/>
        <end position="171"/>
    </location>
</feature>
<sequence>MLQGDSPQDLIQALRSVNRGIPPNSIPPAIPDEIYHVDTQLDPDTQKAFIFWDDIIQAFDNAVQVRHKTRVVPFLRGEDQSFLEPRRIAALPNIVLDVVVDAPVTNNARVTFPQDRQVELQPVPPQDDSTIKAETISQNSTPASSTTSRSSVEVEPNITSSSSTPSTVTSTVRRNPVYGLVEEAIENYTHIDRPLAFPSARGPQEVLDDRAPAVKDLPTNPRSDDDNNSQQRGPQSATANVSVELQFARIIISASEGNKDAQVALGDMYRDGKGVAQDYQAAMDWYFKAAEQGGAAGQQSVGALYNDGFGVPQNYLIAMKWYLKAANQGHASAQHSVGALYLHGRGVPKDYAEAKKWYLKAAEQGDAVAQYSIGVLYDRGHGVPKDYAEAMEWFLKAAQQGHMRSQFNIGVYYEIGQGVSQDYAQAMEWYLKAANQGHTASQYNIGLLYKDGQGVLQDYTKAVEWFSKAADRGHKGAKGELEALKNKGVTVN</sequence>
<evidence type="ECO:0000256" key="1">
    <source>
        <dbReference type="ARBA" id="ARBA00038101"/>
    </source>
</evidence>
<dbReference type="PANTHER" id="PTHR11102:SF160">
    <property type="entry name" value="ERAD-ASSOCIATED E3 UBIQUITIN-PROTEIN LIGASE COMPONENT HRD3"/>
    <property type="match status" value="1"/>
</dbReference>
<dbReference type="InterPro" id="IPR011990">
    <property type="entry name" value="TPR-like_helical_dom_sf"/>
</dbReference>
<dbReference type="Proteomes" id="UP000707451">
    <property type="component" value="Unassembled WGS sequence"/>
</dbReference>
<feature type="region of interest" description="Disordered" evidence="2">
    <location>
        <begin position="212"/>
        <end position="239"/>
    </location>
</feature>
<gene>
    <name evidence="3" type="ORF">KI688_006978</name>
</gene>
<dbReference type="EMBL" id="JAHRHY010000022">
    <property type="protein sequence ID" value="KAG9061827.1"/>
    <property type="molecule type" value="Genomic_DNA"/>
</dbReference>
<evidence type="ECO:0008006" key="5">
    <source>
        <dbReference type="Google" id="ProtNLM"/>
    </source>
</evidence>
<organism evidence="3 4">
    <name type="scientific">Linnemannia hyalina</name>
    <dbReference type="NCBI Taxonomy" id="64524"/>
    <lineage>
        <taxon>Eukaryota</taxon>
        <taxon>Fungi</taxon>
        <taxon>Fungi incertae sedis</taxon>
        <taxon>Mucoromycota</taxon>
        <taxon>Mortierellomycotina</taxon>
        <taxon>Mortierellomycetes</taxon>
        <taxon>Mortierellales</taxon>
        <taxon>Mortierellaceae</taxon>
        <taxon>Linnemannia</taxon>
    </lineage>
</organism>
<proteinExistence type="inferred from homology"/>
<evidence type="ECO:0000313" key="4">
    <source>
        <dbReference type="Proteomes" id="UP000707451"/>
    </source>
</evidence>
<dbReference type="SMART" id="SM00671">
    <property type="entry name" value="SEL1"/>
    <property type="match status" value="6"/>
</dbReference>
<dbReference type="SUPFAM" id="SSF81901">
    <property type="entry name" value="HCP-like"/>
    <property type="match status" value="2"/>
</dbReference>
<dbReference type="OrthoDB" id="272077at2759"/>
<keyword evidence="4" id="KW-1185">Reference proteome</keyword>
<feature type="region of interest" description="Disordered" evidence="2">
    <location>
        <begin position="115"/>
        <end position="171"/>
    </location>
</feature>
<dbReference type="InterPro" id="IPR006597">
    <property type="entry name" value="Sel1-like"/>
</dbReference>
<protein>
    <recommendedName>
        <fullName evidence="5">HCP-like protein</fullName>
    </recommendedName>
</protein>
<dbReference type="PANTHER" id="PTHR11102">
    <property type="entry name" value="SEL-1-LIKE PROTEIN"/>
    <property type="match status" value="1"/>
</dbReference>
<accession>A0A9P8BQD2</accession>
<dbReference type="Gene3D" id="1.25.40.10">
    <property type="entry name" value="Tetratricopeptide repeat domain"/>
    <property type="match status" value="2"/>
</dbReference>
<feature type="compositionally biased region" description="Polar residues" evidence="2">
    <location>
        <begin position="228"/>
        <end position="239"/>
    </location>
</feature>
<feature type="compositionally biased region" description="Low complexity" evidence="2">
    <location>
        <begin position="140"/>
        <end position="151"/>
    </location>
</feature>
<comment type="similarity">
    <text evidence="1">Belongs to the sel-1 family.</text>
</comment>
<dbReference type="InterPro" id="IPR050767">
    <property type="entry name" value="Sel1_AlgK"/>
</dbReference>
<evidence type="ECO:0000313" key="3">
    <source>
        <dbReference type="EMBL" id="KAG9061827.1"/>
    </source>
</evidence>
<dbReference type="AlphaFoldDB" id="A0A9P8BQD2"/>
<dbReference type="Pfam" id="PF08238">
    <property type="entry name" value="Sel1"/>
    <property type="match status" value="6"/>
</dbReference>
<name>A0A9P8BQD2_9FUNG</name>